<keyword evidence="1" id="KW-0812">Transmembrane</keyword>
<dbReference type="EMBL" id="JACJTU010000026">
    <property type="protein sequence ID" value="MBD2737041.1"/>
    <property type="molecule type" value="Genomic_DNA"/>
</dbReference>
<keyword evidence="1" id="KW-1133">Transmembrane helix</keyword>
<comment type="caution">
    <text evidence="3">The sequence shown here is derived from an EMBL/GenBank/DDBJ whole genome shotgun (WGS) entry which is preliminary data.</text>
</comment>
<dbReference type="PROSITE" id="PS51257">
    <property type="entry name" value="PROKAR_LIPOPROTEIN"/>
    <property type="match status" value="1"/>
</dbReference>
<evidence type="ECO:0000313" key="3">
    <source>
        <dbReference type="EMBL" id="MBD2737041.1"/>
    </source>
</evidence>
<name>A0ABR8KE45_9NOSO</name>
<evidence type="ECO:0000259" key="2">
    <source>
        <dbReference type="Pfam" id="PF14016"/>
    </source>
</evidence>
<dbReference type="RefSeq" id="WP_190957638.1">
    <property type="nucleotide sequence ID" value="NZ_JACJTU010000026.1"/>
</dbReference>
<dbReference type="Pfam" id="PF14016">
    <property type="entry name" value="DUF4232"/>
    <property type="match status" value="1"/>
</dbReference>
<evidence type="ECO:0000313" key="4">
    <source>
        <dbReference type="Proteomes" id="UP000637383"/>
    </source>
</evidence>
<accession>A0ABR8KE45</accession>
<keyword evidence="4" id="KW-1185">Reference proteome</keyword>
<dbReference type="Proteomes" id="UP000637383">
    <property type="component" value="Unassembled WGS sequence"/>
</dbReference>
<keyword evidence="1" id="KW-0472">Membrane</keyword>
<dbReference type="InterPro" id="IPR025326">
    <property type="entry name" value="DUF4232"/>
</dbReference>
<sequence>MKDKIKFFSKVYRDLAIYSGGIFLIFPALITSCANYSLATKQQSTPAITENSASHPPQCQTEQLSVRKVSTNAGAGNVVIIYAFTNKSSSPCNLYGYPEFVLLDSNNQPLKGVKVIRSQNTYSSQQKSPHVTLGPNAQASFDIAYNHIQDIGQSCPTSVKIQITPPNADRYFTLTEKINACTGKVRVRPIQPGIIQ</sequence>
<evidence type="ECO:0000256" key="1">
    <source>
        <dbReference type="SAM" id="Phobius"/>
    </source>
</evidence>
<reference evidence="3 4" key="1">
    <citation type="journal article" date="2020" name="ISME J.">
        <title>Comparative genomics reveals insights into cyanobacterial evolution and habitat adaptation.</title>
        <authorList>
            <person name="Chen M.Y."/>
            <person name="Teng W.K."/>
            <person name="Zhao L."/>
            <person name="Hu C.X."/>
            <person name="Zhou Y.K."/>
            <person name="Han B.P."/>
            <person name="Song L.R."/>
            <person name="Shu W.S."/>
        </authorList>
    </citation>
    <scope>NUCLEOTIDE SEQUENCE [LARGE SCALE GENOMIC DNA]</scope>
    <source>
        <strain evidence="3 4">FACHB-159</strain>
    </source>
</reference>
<gene>
    <name evidence="3" type="ORF">H6H03_24675</name>
</gene>
<feature type="transmembrane region" description="Helical" evidence="1">
    <location>
        <begin position="12"/>
        <end position="30"/>
    </location>
</feature>
<organism evidence="3 4">
    <name type="scientific">Nostoc paludosum FACHB-159</name>
    <dbReference type="NCBI Taxonomy" id="2692908"/>
    <lineage>
        <taxon>Bacteria</taxon>
        <taxon>Bacillati</taxon>
        <taxon>Cyanobacteriota</taxon>
        <taxon>Cyanophyceae</taxon>
        <taxon>Nostocales</taxon>
        <taxon>Nostocaceae</taxon>
        <taxon>Nostoc</taxon>
    </lineage>
</organism>
<proteinExistence type="predicted"/>
<feature type="domain" description="DUF4232" evidence="2">
    <location>
        <begin position="59"/>
        <end position="191"/>
    </location>
</feature>
<protein>
    <submittedName>
        <fullName evidence="3">DUF4232 domain-containing protein</fullName>
    </submittedName>
</protein>